<evidence type="ECO:0000313" key="3">
    <source>
        <dbReference type="Proteomes" id="UP001496627"/>
    </source>
</evidence>
<organism evidence="2 3">
    <name type="scientific">Neorhizobium phenanthreniclasticum</name>
    <dbReference type="NCBI Taxonomy" id="3157917"/>
    <lineage>
        <taxon>Bacteria</taxon>
        <taxon>Pseudomonadati</taxon>
        <taxon>Pseudomonadota</taxon>
        <taxon>Alphaproteobacteria</taxon>
        <taxon>Hyphomicrobiales</taxon>
        <taxon>Rhizobiaceae</taxon>
        <taxon>Rhizobium/Agrobacterium group</taxon>
        <taxon>Neorhizobium</taxon>
    </lineage>
</organism>
<dbReference type="Pfam" id="PF02074">
    <property type="entry name" value="Peptidase_M32"/>
    <property type="match status" value="1"/>
</dbReference>
<accession>A0ABV0LZB1</accession>
<gene>
    <name evidence="2" type="ORF">ABK249_08345</name>
</gene>
<dbReference type="RefSeq" id="WP_348862568.1">
    <property type="nucleotide sequence ID" value="NZ_JBEAAL010000004.1"/>
</dbReference>
<dbReference type="EMBL" id="JBEAAL010000004">
    <property type="protein sequence ID" value="MEQ1404939.1"/>
    <property type="molecule type" value="Genomic_DNA"/>
</dbReference>
<keyword evidence="1" id="KW-0479">Metal-binding</keyword>
<comment type="similarity">
    <text evidence="1">Belongs to the peptidase M32 family.</text>
</comment>
<dbReference type="Gene3D" id="1.10.1370.30">
    <property type="match status" value="1"/>
</dbReference>
<protein>
    <recommendedName>
        <fullName evidence="1">Metal-dependent carboxypeptidase</fullName>
        <ecNumber evidence="1">3.4.17.19</ecNumber>
    </recommendedName>
</protein>
<reference evidence="2 3" key="1">
    <citation type="submission" date="2024-05" db="EMBL/GenBank/DDBJ databases">
        <title>Neorhizobium sp. Rsf11, a plant growth promoting and heavy metal resistant PAH-degrader.</title>
        <authorList>
            <person name="Golubev S.N."/>
            <person name="Muratova A.Y."/>
            <person name="Markelova M.I."/>
        </authorList>
    </citation>
    <scope>NUCLEOTIDE SEQUENCE [LARGE SCALE GENOMIC DNA]</scope>
    <source>
        <strain evidence="2 3">Rsf11</strain>
    </source>
</reference>
<dbReference type="InterPro" id="IPR001333">
    <property type="entry name" value="Peptidase_M32_Taq"/>
</dbReference>
<sequence>MSYAAFKSEVAKFNDILCAVNLLTWDSRVMMPPGGVDARGKQIATLIGLARDIATGDGLQRAIEEARAELSGVAPGDIRLLAVEQAADAIGTLSRIPASLVGAAAELKTVSQAAWSKARAANDFAAFAPMLERTMDMQREIASAIGYDDHPYDALVATYEPGMTWNRLRGLYGELREALLPLLAEVKEANVRAEILDRAYPVDRQRAFSSLISSRFGYDFNRGRLDDTVHPFEISFTRSDVRITGRFRETWLPGGLFAVWHEAGHGMYEQGIPEEFSRSVFATDFVNLYAVGGASFGTHESQSRLWENRIGRSRRFWELNFADLRKTFPDQLSDVSAEDFWRAVNAARPGFIRVEADELTYDFHIMLRSEIEAGLMTGEIRVADLPSIWRERIKVYLGLDVPSDTLGVLQDVHWSAGMVGSFPTYTIGNIMSSQFFAAARKETAVELGLEAGDYLPLKTWLNDNVHQFGRSKSPSQLLMDATGSDLSTAAYIADLAHKVEELTE</sequence>
<comment type="caution">
    <text evidence="2">The sequence shown here is derived from an EMBL/GenBank/DDBJ whole genome shotgun (WGS) entry which is preliminary data.</text>
</comment>
<evidence type="ECO:0000256" key="1">
    <source>
        <dbReference type="PIRNR" id="PIRNR006615"/>
    </source>
</evidence>
<keyword evidence="1 2" id="KW-0121">Carboxypeptidase</keyword>
<dbReference type="SUPFAM" id="SSF55486">
    <property type="entry name" value="Metalloproteases ('zincins'), catalytic domain"/>
    <property type="match status" value="1"/>
</dbReference>
<dbReference type="PANTHER" id="PTHR34217">
    <property type="entry name" value="METAL-DEPENDENT CARBOXYPEPTIDASE"/>
    <property type="match status" value="1"/>
</dbReference>
<dbReference type="PANTHER" id="PTHR34217:SF1">
    <property type="entry name" value="CARBOXYPEPTIDASE 1"/>
    <property type="match status" value="1"/>
</dbReference>
<keyword evidence="1" id="KW-0482">Metalloprotease</keyword>
<dbReference type="CDD" id="cd06460">
    <property type="entry name" value="M32_Taq"/>
    <property type="match status" value="1"/>
</dbReference>
<keyword evidence="1" id="KW-0378">Hydrolase</keyword>
<dbReference type="PRINTS" id="PR00998">
    <property type="entry name" value="CRBOXYPTASET"/>
</dbReference>
<name>A0ABV0LZB1_9HYPH</name>
<dbReference type="GO" id="GO:0004180">
    <property type="term" value="F:carboxypeptidase activity"/>
    <property type="evidence" value="ECO:0007669"/>
    <property type="project" value="UniProtKB-KW"/>
</dbReference>
<keyword evidence="1" id="KW-0645">Protease</keyword>
<proteinExistence type="inferred from homology"/>
<comment type="catalytic activity">
    <reaction evidence="1">
        <text>Release of a C-terminal amino acid with broad specificity, except for -Pro.</text>
        <dbReference type="EC" id="3.4.17.19"/>
    </reaction>
</comment>
<dbReference type="PIRSF" id="PIRSF006615">
    <property type="entry name" value="Zn_crbxpep_Taq"/>
    <property type="match status" value="1"/>
</dbReference>
<comment type="function">
    <text evidence="1">Broad specificity carboxypetidase that releases amino acids sequentially from the C-terminus, including neutral, aromatic, polar and basic residues.</text>
</comment>
<dbReference type="Proteomes" id="UP001496627">
    <property type="component" value="Unassembled WGS sequence"/>
</dbReference>
<evidence type="ECO:0000313" key="2">
    <source>
        <dbReference type="EMBL" id="MEQ1404939.1"/>
    </source>
</evidence>
<dbReference type="PROSITE" id="PS52034">
    <property type="entry name" value="PEPTIDASE_M32"/>
    <property type="match status" value="1"/>
</dbReference>
<dbReference type="EC" id="3.4.17.19" evidence="1"/>
<keyword evidence="3" id="KW-1185">Reference proteome</keyword>